<protein>
    <recommendedName>
        <fullName evidence="4">1,4-alpha-glucan-branching enzyme</fullName>
        <ecNumber evidence="3">2.4.1.18</ecNumber>
    </recommendedName>
    <alternativeName>
        <fullName evidence="6">Glycogen-branching enzyme</fullName>
    </alternativeName>
</protein>
<dbReference type="InterPro" id="IPR014756">
    <property type="entry name" value="Ig_E-set"/>
</dbReference>
<comment type="caution">
    <text evidence="9">The sequence shown here is derived from an EMBL/GenBank/DDBJ whole genome shotgun (WGS) entry which is preliminary data.</text>
</comment>
<dbReference type="PANTHER" id="PTHR43651:SF11">
    <property type="entry name" value="MALTO-OLIGOSYLTREHALOSE TREHALOHYDROLASE"/>
    <property type="match status" value="1"/>
</dbReference>
<keyword evidence="5" id="KW-0808">Transferase</keyword>
<organism evidence="9 10">
    <name type="scientific">Coniosporium apollinis</name>
    <dbReference type="NCBI Taxonomy" id="61459"/>
    <lineage>
        <taxon>Eukaryota</taxon>
        <taxon>Fungi</taxon>
        <taxon>Dikarya</taxon>
        <taxon>Ascomycota</taxon>
        <taxon>Pezizomycotina</taxon>
        <taxon>Dothideomycetes</taxon>
        <taxon>Dothideomycetes incertae sedis</taxon>
        <taxon>Coniosporium</taxon>
    </lineage>
</organism>
<dbReference type="SUPFAM" id="SSF81296">
    <property type="entry name" value="E set domains"/>
    <property type="match status" value="1"/>
</dbReference>
<dbReference type="InterPro" id="IPR013783">
    <property type="entry name" value="Ig-like_fold"/>
</dbReference>
<dbReference type="InterPro" id="IPR006048">
    <property type="entry name" value="A-amylase/branching_C"/>
</dbReference>
<evidence type="ECO:0000256" key="2">
    <source>
        <dbReference type="ARBA" id="ARBA00009000"/>
    </source>
</evidence>
<dbReference type="Proteomes" id="UP001172684">
    <property type="component" value="Unassembled WGS sequence"/>
</dbReference>
<sequence length="635" mass="71521">MSGIVTSPSAAGPLLAAPSTVDGMGAVIQPERRECTFRVWSLFADAVYVVGSFTTPPWDIRIALARDNPMPGDGHHYWSAHVGGVRDHDQYKFIIQRGSRAPIWKLDPYCRNATVSLDANGQSRPNNSIIDDPTFDWGSSPFHMPSWNELVIYEMHVGTFNNIEGRAGEFDEAVQKLDHLVELGVNAIEVMPAHDFETKTSMGYNPSLLFAIDEAYGEQQAVQKFVKAAHAKGIAVIFDVVYNHFGPGSGDCLWQFDGWSQNNRGGIYFYNDDRAICEWGENRPDFGRPEVRHFIRDNAMMWLHEYRADGLRFDSTVNIHRAMGKDNYDRGGIPEGWELMKWINNDKDAELPWNITIAEDLKHNEDITKETRHGGAGFNSQWDVSFYHALKDAVTRPADVGAIADALQRRYNGDAFRRVIYSESHDEVTIKSGVWLGRLPEKIDPGNADSWKAKKRSTLAAALTLTAPGIPMLFQGQELLEWGTWTDNPEISHANSMLDWSKKERFRGIFELYRRLVALRRNRDGNTRGLTGQHLNVFHVNRGAKVIAYHRWMNGGPGDDVIVVANFSEDSFDSYNVGLPCPGTWYLRFNSDWSGYDWTFSNKGYDTTANPPGNHGMKYQGNVGLGPYSAIILSQ</sequence>
<dbReference type="Pfam" id="PF02922">
    <property type="entry name" value="CBM_48"/>
    <property type="match status" value="1"/>
</dbReference>
<dbReference type="EC" id="2.4.1.18" evidence="3"/>
<keyword evidence="10" id="KW-1185">Reference proteome</keyword>
<comment type="function">
    <text evidence="7">Glycogen-branching enzyme participates in the glycogen biosynthetic process along with glycogenin and glycogen synthase. Generates alpha-1,6-glucosidic branches from alpha-1,4-linked glucose chains, to increase solubility of the glycogen polymer.</text>
</comment>
<name>A0ABQ9NZG1_9PEZI</name>
<evidence type="ECO:0000256" key="3">
    <source>
        <dbReference type="ARBA" id="ARBA00012541"/>
    </source>
</evidence>
<dbReference type="InterPro" id="IPR004193">
    <property type="entry name" value="Glyco_hydro_13_N"/>
</dbReference>
<reference evidence="9" key="1">
    <citation type="submission" date="2022-10" db="EMBL/GenBank/DDBJ databases">
        <title>Culturing micro-colonial fungi from biological soil crusts in the Mojave desert and describing Neophaeococcomyces mojavensis, and introducing the new genera and species Taxawa tesnikishii.</title>
        <authorList>
            <person name="Kurbessoian T."/>
            <person name="Stajich J.E."/>
        </authorList>
    </citation>
    <scope>NUCLEOTIDE SEQUENCE</scope>
    <source>
        <strain evidence="9">TK_1</strain>
    </source>
</reference>
<dbReference type="Pfam" id="PF02806">
    <property type="entry name" value="Alpha-amylase_C"/>
    <property type="match status" value="1"/>
</dbReference>
<evidence type="ECO:0000256" key="4">
    <source>
        <dbReference type="ARBA" id="ARBA00020932"/>
    </source>
</evidence>
<comment type="catalytic activity">
    <reaction evidence="1">
        <text>Transfers a segment of a (1-&gt;4)-alpha-D-glucan chain to a primary hydroxy group in a similar glucan chain.</text>
        <dbReference type="EC" id="2.4.1.18"/>
    </reaction>
</comment>
<evidence type="ECO:0000313" key="9">
    <source>
        <dbReference type="EMBL" id="KAJ9667739.1"/>
    </source>
</evidence>
<dbReference type="SUPFAM" id="SSF51445">
    <property type="entry name" value="(Trans)glycosidases"/>
    <property type="match status" value="1"/>
</dbReference>
<evidence type="ECO:0000256" key="6">
    <source>
        <dbReference type="ARBA" id="ARBA00031979"/>
    </source>
</evidence>
<evidence type="ECO:0000256" key="1">
    <source>
        <dbReference type="ARBA" id="ARBA00000826"/>
    </source>
</evidence>
<evidence type="ECO:0000313" key="10">
    <source>
        <dbReference type="Proteomes" id="UP001172684"/>
    </source>
</evidence>
<dbReference type="PANTHER" id="PTHR43651">
    <property type="entry name" value="1,4-ALPHA-GLUCAN-BRANCHING ENZYME"/>
    <property type="match status" value="1"/>
</dbReference>
<dbReference type="InterPro" id="IPR037439">
    <property type="entry name" value="Branching_enzy"/>
</dbReference>
<evidence type="ECO:0000256" key="5">
    <source>
        <dbReference type="ARBA" id="ARBA00022679"/>
    </source>
</evidence>
<gene>
    <name evidence="9" type="ORF">H2201_002274</name>
</gene>
<dbReference type="Gene3D" id="2.60.40.10">
    <property type="entry name" value="Immunoglobulins"/>
    <property type="match status" value="1"/>
</dbReference>
<feature type="domain" description="Glycosyl hydrolase family 13 catalytic" evidence="8">
    <location>
        <begin position="154"/>
        <end position="520"/>
    </location>
</feature>
<dbReference type="CDD" id="cd11325">
    <property type="entry name" value="AmyAc_GTHase"/>
    <property type="match status" value="1"/>
</dbReference>
<accession>A0ABQ9NZG1</accession>
<proteinExistence type="inferred from homology"/>
<dbReference type="SMART" id="SM00642">
    <property type="entry name" value="Aamy"/>
    <property type="match status" value="1"/>
</dbReference>
<dbReference type="Pfam" id="PF00128">
    <property type="entry name" value="Alpha-amylase"/>
    <property type="match status" value="1"/>
</dbReference>
<dbReference type="EMBL" id="JAPDRL010000011">
    <property type="protein sequence ID" value="KAJ9667739.1"/>
    <property type="molecule type" value="Genomic_DNA"/>
</dbReference>
<dbReference type="Gene3D" id="2.60.40.1180">
    <property type="entry name" value="Golgi alpha-mannosidase II"/>
    <property type="match status" value="1"/>
</dbReference>
<evidence type="ECO:0000259" key="8">
    <source>
        <dbReference type="SMART" id="SM00642"/>
    </source>
</evidence>
<dbReference type="PIRSF" id="PIRSF000463">
    <property type="entry name" value="GlgB"/>
    <property type="match status" value="1"/>
</dbReference>
<comment type="similarity">
    <text evidence="2">Belongs to the glycosyl hydrolase 13 family. GlgB subfamily.</text>
</comment>
<evidence type="ECO:0000256" key="7">
    <source>
        <dbReference type="ARBA" id="ARBA00049618"/>
    </source>
</evidence>
<dbReference type="InterPro" id="IPR006047">
    <property type="entry name" value="GH13_cat_dom"/>
</dbReference>
<dbReference type="InterPro" id="IPR013780">
    <property type="entry name" value="Glyco_hydro_b"/>
</dbReference>
<dbReference type="SUPFAM" id="SSF51011">
    <property type="entry name" value="Glycosyl hydrolase domain"/>
    <property type="match status" value="1"/>
</dbReference>
<dbReference type="Gene3D" id="3.20.20.80">
    <property type="entry name" value="Glycosidases"/>
    <property type="match status" value="1"/>
</dbReference>
<dbReference type="InterPro" id="IPR017853">
    <property type="entry name" value="GH"/>
</dbReference>